<gene>
    <name evidence="1" type="ORF">NRP21_18405</name>
</gene>
<organism evidence="1 2">
    <name type="scientific">Roseomonas populi</name>
    <dbReference type="NCBI Taxonomy" id="3121582"/>
    <lineage>
        <taxon>Bacteria</taxon>
        <taxon>Pseudomonadati</taxon>
        <taxon>Pseudomonadota</taxon>
        <taxon>Alphaproteobacteria</taxon>
        <taxon>Acetobacterales</taxon>
        <taxon>Roseomonadaceae</taxon>
        <taxon>Roseomonas</taxon>
    </lineage>
</organism>
<sequence length="62" mass="6999">MKTATYLKTLTRSAGRTIRRLLRHLTGKTTISASLTLSIPGFVKLELGWKRESERADDRKPA</sequence>
<proteinExistence type="predicted"/>
<name>A0ABT1X8F0_9PROT</name>
<evidence type="ECO:0000313" key="2">
    <source>
        <dbReference type="Proteomes" id="UP001524642"/>
    </source>
</evidence>
<keyword evidence="2" id="KW-1185">Reference proteome</keyword>
<comment type="caution">
    <text evidence="1">The sequence shown here is derived from an EMBL/GenBank/DDBJ whole genome shotgun (WGS) entry which is preliminary data.</text>
</comment>
<protein>
    <submittedName>
        <fullName evidence="1">Uncharacterized protein</fullName>
    </submittedName>
</protein>
<dbReference type="RefSeq" id="WP_257717696.1">
    <property type="nucleotide sequence ID" value="NZ_JANJOU010000018.1"/>
</dbReference>
<dbReference type="Proteomes" id="UP001524642">
    <property type="component" value="Unassembled WGS sequence"/>
</dbReference>
<accession>A0ABT1X8F0</accession>
<dbReference type="EMBL" id="JANJOU010000018">
    <property type="protein sequence ID" value="MCR0984031.1"/>
    <property type="molecule type" value="Genomic_DNA"/>
</dbReference>
<evidence type="ECO:0000313" key="1">
    <source>
        <dbReference type="EMBL" id="MCR0984031.1"/>
    </source>
</evidence>
<reference evidence="1 2" key="1">
    <citation type="submission" date="2022-06" db="EMBL/GenBank/DDBJ databases">
        <title>Roseomonas CN29.</title>
        <authorList>
            <person name="Cheng Y."/>
            <person name="He X."/>
        </authorList>
    </citation>
    <scope>NUCLEOTIDE SEQUENCE [LARGE SCALE GENOMIC DNA]</scope>
    <source>
        <strain evidence="1 2">CN29</strain>
    </source>
</reference>